<dbReference type="Proteomes" id="UP000824540">
    <property type="component" value="Unassembled WGS sequence"/>
</dbReference>
<dbReference type="SUPFAM" id="SSF50044">
    <property type="entry name" value="SH3-domain"/>
    <property type="match status" value="1"/>
</dbReference>
<dbReference type="InterPro" id="IPR037781">
    <property type="entry name" value="SKAP_fam"/>
</dbReference>
<organism evidence="5 6">
    <name type="scientific">Albula glossodonta</name>
    <name type="common">roundjaw bonefish</name>
    <dbReference type="NCBI Taxonomy" id="121402"/>
    <lineage>
        <taxon>Eukaryota</taxon>
        <taxon>Metazoa</taxon>
        <taxon>Chordata</taxon>
        <taxon>Craniata</taxon>
        <taxon>Vertebrata</taxon>
        <taxon>Euteleostomi</taxon>
        <taxon>Actinopterygii</taxon>
        <taxon>Neopterygii</taxon>
        <taxon>Teleostei</taxon>
        <taxon>Albuliformes</taxon>
        <taxon>Albulidae</taxon>
        <taxon>Albula</taxon>
    </lineage>
</organism>
<comment type="caution">
    <text evidence="5">The sequence shown here is derived from an EMBL/GenBank/DDBJ whole genome shotgun (WGS) entry which is preliminary data.</text>
</comment>
<name>A0A8T2P0F3_9TELE</name>
<sequence length="353" mass="38352">MRGEEEEGLGPGGAGGAQRHGSARGPWSRSPQEGAQIDCSPGTPVLQNRGTPAPIGPLHPRLCPCPPCLTEFWRGGGCGLNQQVPLRPARPKLPAGRVSAGVLDITSHSSPVPLYRQEVSWFEQEAVLTGRKCEDAEGDGQAIRPMLGVSCPMLFGSWMSCDLARNAGGEATATVDQPVCCPASNYCQPAHTLSLLNKSTDYKNYYQGMWDCTGDHPDELSFKRGDAIYILSKVGVEKSVKSRPTDPIAHQFPHTSLKSVGPQTRHHHLHTERGGRKETAHPHWETSEQVAVRPDRSSALTHIVKAYSMDQRTEVWAVCVLKCCRGGNTFSAPVPALSLFARILCTFHHVEVL</sequence>
<evidence type="ECO:0008006" key="7">
    <source>
        <dbReference type="Google" id="ProtNLM"/>
    </source>
</evidence>
<evidence type="ECO:0000256" key="3">
    <source>
        <dbReference type="ARBA" id="ARBA00022553"/>
    </source>
</evidence>
<keyword evidence="3" id="KW-0597">Phosphoprotein</keyword>
<dbReference type="PANTHER" id="PTHR15129:SF2">
    <property type="entry name" value="SRC KINASE-ASSOCIATED PHOSPHOPROTEIN 2"/>
    <property type="match status" value="1"/>
</dbReference>
<proteinExistence type="predicted"/>
<feature type="region of interest" description="Disordered" evidence="4">
    <location>
        <begin position="244"/>
        <end position="283"/>
    </location>
</feature>
<feature type="region of interest" description="Disordered" evidence="4">
    <location>
        <begin position="1"/>
        <end position="53"/>
    </location>
</feature>
<reference evidence="5" key="1">
    <citation type="thesis" date="2021" institute="BYU ScholarsArchive" country="Provo, UT, USA">
        <title>Applications of and Algorithms for Genome Assembly and Genomic Analyses with an Emphasis on Marine Teleosts.</title>
        <authorList>
            <person name="Pickett B.D."/>
        </authorList>
    </citation>
    <scope>NUCLEOTIDE SEQUENCE</scope>
    <source>
        <strain evidence="5">HI-2016</strain>
    </source>
</reference>
<evidence type="ECO:0000256" key="4">
    <source>
        <dbReference type="SAM" id="MobiDB-lite"/>
    </source>
</evidence>
<dbReference type="EMBL" id="JAFBMS010000018">
    <property type="protein sequence ID" value="KAG9345170.1"/>
    <property type="molecule type" value="Genomic_DNA"/>
</dbReference>
<dbReference type="GO" id="GO:0005886">
    <property type="term" value="C:plasma membrane"/>
    <property type="evidence" value="ECO:0007669"/>
    <property type="project" value="TreeGrafter"/>
</dbReference>
<accession>A0A8T2P0F3</accession>
<dbReference type="PANTHER" id="PTHR15129">
    <property type="entry name" value="SRC-ASSOCIATED ADAPTOR PROTEIN"/>
    <property type="match status" value="1"/>
</dbReference>
<feature type="compositionally biased region" description="Polar residues" evidence="4">
    <location>
        <begin position="253"/>
        <end position="262"/>
    </location>
</feature>
<dbReference type="InterPro" id="IPR036028">
    <property type="entry name" value="SH3-like_dom_sf"/>
</dbReference>
<dbReference type="OrthoDB" id="243840at2759"/>
<evidence type="ECO:0000256" key="2">
    <source>
        <dbReference type="ARBA" id="ARBA00022490"/>
    </source>
</evidence>
<evidence type="ECO:0000256" key="1">
    <source>
        <dbReference type="ARBA" id="ARBA00004496"/>
    </source>
</evidence>
<gene>
    <name evidence="5" type="ORF">JZ751_009713</name>
</gene>
<keyword evidence="2" id="KW-0963">Cytoplasm</keyword>
<dbReference type="Gene3D" id="2.30.30.40">
    <property type="entry name" value="SH3 Domains"/>
    <property type="match status" value="1"/>
</dbReference>
<dbReference type="GO" id="GO:0005737">
    <property type="term" value="C:cytoplasm"/>
    <property type="evidence" value="ECO:0007669"/>
    <property type="project" value="UniProtKB-SubCell"/>
</dbReference>
<protein>
    <recommendedName>
        <fullName evidence="7">SH3 domain-containing protein</fullName>
    </recommendedName>
</protein>
<feature type="compositionally biased region" description="Gly residues" evidence="4">
    <location>
        <begin position="9"/>
        <end position="18"/>
    </location>
</feature>
<dbReference type="AlphaFoldDB" id="A0A8T2P0F3"/>
<comment type="subcellular location">
    <subcellularLocation>
        <location evidence="1">Cytoplasm</location>
    </subcellularLocation>
</comment>
<keyword evidence="6" id="KW-1185">Reference proteome</keyword>
<feature type="compositionally biased region" description="Basic and acidic residues" evidence="4">
    <location>
        <begin position="271"/>
        <end position="283"/>
    </location>
</feature>
<evidence type="ECO:0000313" key="6">
    <source>
        <dbReference type="Proteomes" id="UP000824540"/>
    </source>
</evidence>
<evidence type="ECO:0000313" key="5">
    <source>
        <dbReference type="EMBL" id="KAG9345170.1"/>
    </source>
</evidence>